<sequence>MLEKAKDQPGEAAPTAPPPQPASEAPKPAAIDGPLEVRRVRFSVDGDQALADVSFTTAPGTLTAVIGLSEASTAALADVLGGAAQPSVGTVEFGGHQVSADNVRPRVAVVPRHDLLHPQLTVEQALRYAAELRFTPSTSTERRNEVVRSALDDMDLSSLRTVQLKKLPAEQRKRASLAVELLTSPTLLVLDEPTAGLEPEAQQQLRATLRRLADDGRVVVVATSSPADLDGCDQVLILTPTGIPVFAGPPSQIDTELGTSDWTEIVARVSADPYGAHDEYLARQQGEPEAQPTTQAAGGPNPPIYPNLWQQIRIATRRQLWLLIADQRYLIFLAILPLLFGAVALLVPGDAGLGPASPYGNSPDEAVEILAVLNIGAVVMGTALGIRDLFGERRIFRREQAHGLSASAFVTAKAAVYGLVAVAQAGIITVAAAVGKGAPTQGAVLLGNATFELFVILAVTTIVSAMVALALSAAASYAEQILLTAVLIVLASLVFAGALFPVGGRFGLEQLAWFVPARWSFAALASTVDVHAVNLLAAGDDSWRHASGAWLLDMGMLIGLGVVATAALRWWLRRPSRRSAAAEISQRP</sequence>
<dbReference type="EMBL" id="AP022569">
    <property type="protein sequence ID" value="BBX45351.1"/>
    <property type="molecule type" value="Genomic_DNA"/>
</dbReference>
<dbReference type="Gene3D" id="3.40.50.300">
    <property type="entry name" value="P-loop containing nucleotide triphosphate hydrolases"/>
    <property type="match status" value="1"/>
</dbReference>
<feature type="transmembrane region" description="Helical" evidence="7">
    <location>
        <begin position="369"/>
        <end position="390"/>
    </location>
</feature>
<dbReference type="InterPro" id="IPR003439">
    <property type="entry name" value="ABC_transporter-like_ATP-bd"/>
</dbReference>
<reference evidence="9 10" key="1">
    <citation type="journal article" date="2019" name="Emerg. Microbes Infect.">
        <title>Comprehensive subspecies identification of 175 nontuberculous mycobacteria species based on 7547 genomic profiles.</title>
        <authorList>
            <person name="Matsumoto Y."/>
            <person name="Kinjo T."/>
            <person name="Motooka D."/>
            <person name="Nabeya D."/>
            <person name="Jung N."/>
            <person name="Uechi K."/>
            <person name="Horii T."/>
            <person name="Iida T."/>
            <person name="Fujita J."/>
            <person name="Nakamura S."/>
        </authorList>
    </citation>
    <scope>NUCLEOTIDE SEQUENCE [LARGE SCALE GENOMIC DNA]</scope>
    <source>
        <strain evidence="9 10">JCM 12404</strain>
    </source>
</reference>
<dbReference type="Proteomes" id="UP000465866">
    <property type="component" value="Chromosome"/>
</dbReference>
<dbReference type="KEGG" id="mcoo:MCOO_13660"/>
<dbReference type="GO" id="GO:0005524">
    <property type="term" value="F:ATP binding"/>
    <property type="evidence" value="ECO:0007669"/>
    <property type="project" value="InterPro"/>
</dbReference>
<dbReference type="Pfam" id="PF01061">
    <property type="entry name" value="ABC2_membrane"/>
    <property type="match status" value="1"/>
</dbReference>
<keyword evidence="2" id="KW-0813">Transport</keyword>
<feature type="transmembrane region" description="Helical" evidence="7">
    <location>
        <begin position="481"/>
        <end position="500"/>
    </location>
</feature>
<feature type="transmembrane region" description="Helical" evidence="7">
    <location>
        <begin position="549"/>
        <end position="572"/>
    </location>
</feature>
<name>A0A7I7KUT3_9MYCO</name>
<evidence type="ECO:0000256" key="4">
    <source>
        <dbReference type="ARBA" id="ARBA00022989"/>
    </source>
</evidence>
<dbReference type="GO" id="GO:0016020">
    <property type="term" value="C:membrane"/>
    <property type="evidence" value="ECO:0007669"/>
    <property type="project" value="UniProtKB-SubCell"/>
</dbReference>
<evidence type="ECO:0000313" key="9">
    <source>
        <dbReference type="EMBL" id="BBX45351.1"/>
    </source>
</evidence>
<keyword evidence="5 7" id="KW-0472">Membrane</keyword>
<evidence type="ECO:0000256" key="6">
    <source>
        <dbReference type="SAM" id="MobiDB-lite"/>
    </source>
</evidence>
<feature type="domain" description="ABC transporter" evidence="8">
    <location>
        <begin position="35"/>
        <end position="265"/>
    </location>
</feature>
<feature type="transmembrane region" description="Helical" evidence="7">
    <location>
        <begin position="329"/>
        <end position="349"/>
    </location>
</feature>
<dbReference type="AlphaFoldDB" id="A0A7I7KUT3"/>
<gene>
    <name evidence="9" type="ORF">MCOO_13660</name>
</gene>
<protein>
    <recommendedName>
        <fullName evidence="8">ABC transporter domain-containing protein</fullName>
    </recommendedName>
</protein>
<evidence type="ECO:0000313" key="10">
    <source>
        <dbReference type="Proteomes" id="UP000465866"/>
    </source>
</evidence>
<feature type="region of interest" description="Disordered" evidence="6">
    <location>
        <begin position="1"/>
        <end position="34"/>
    </location>
</feature>
<evidence type="ECO:0000259" key="8">
    <source>
        <dbReference type="PROSITE" id="PS50893"/>
    </source>
</evidence>
<dbReference type="PANTHER" id="PTHR48041:SF139">
    <property type="entry name" value="PROTEIN SCARLET"/>
    <property type="match status" value="1"/>
</dbReference>
<proteinExistence type="predicted"/>
<evidence type="ECO:0000256" key="5">
    <source>
        <dbReference type="ARBA" id="ARBA00023136"/>
    </source>
</evidence>
<feature type="transmembrane region" description="Helical" evidence="7">
    <location>
        <begin position="453"/>
        <end position="474"/>
    </location>
</feature>
<dbReference type="GO" id="GO:0140359">
    <property type="term" value="F:ABC-type transporter activity"/>
    <property type="evidence" value="ECO:0007669"/>
    <property type="project" value="InterPro"/>
</dbReference>
<evidence type="ECO:0000256" key="3">
    <source>
        <dbReference type="ARBA" id="ARBA00022692"/>
    </source>
</evidence>
<organism evidence="9 10">
    <name type="scientific">Mycobacterium cookii</name>
    <dbReference type="NCBI Taxonomy" id="1775"/>
    <lineage>
        <taxon>Bacteria</taxon>
        <taxon>Bacillati</taxon>
        <taxon>Actinomycetota</taxon>
        <taxon>Actinomycetes</taxon>
        <taxon>Mycobacteriales</taxon>
        <taxon>Mycobacteriaceae</taxon>
        <taxon>Mycobacterium</taxon>
    </lineage>
</organism>
<accession>A0A7I7KUT3</accession>
<keyword evidence="3 7" id="KW-0812">Transmembrane</keyword>
<keyword evidence="4 7" id="KW-1133">Transmembrane helix</keyword>
<dbReference type="PROSITE" id="PS50893">
    <property type="entry name" value="ABC_TRANSPORTER_2"/>
    <property type="match status" value="1"/>
</dbReference>
<dbReference type="Pfam" id="PF00005">
    <property type="entry name" value="ABC_tran"/>
    <property type="match status" value="1"/>
</dbReference>
<dbReference type="PANTHER" id="PTHR48041">
    <property type="entry name" value="ABC TRANSPORTER G FAMILY MEMBER 28"/>
    <property type="match status" value="1"/>
</dbReference>
<comment type="subcellular location">
    <subcellularLocation>
        <location evidence="1">Membrane</location>
        <topology evidence="1">Multi-pass membrane protein</topology>
    </subcellularLocation>
</comment>
<dbReference type="SUPFAM" id="SSF52540">
    <property type="entry name" value="P-loop containing nucleoside triphosphate hydrolases"/>
    <property type="match status" value="1"/>
</dbReference>
<evidence type="ECO:0000256" key="7">
    <source>
        <dbReference type="SAM" id="Phobius"/>
    </source>
</evidence>
<dbReference type="InterPro" id="IPR027417">
    <property type="entry name" value="P-loop_NTPase"/>
</dbReference>
<keyword evidence="10" id="KW-1185">Reference proteome</keyword>
<feature type="transmembrane region" description="Helical" evidence="7">
    <location>
        <begin position="410"/>
        <end position="433"/>
    </location>
</feature>
<evidence type="ECO:0000256" key="2">
    <source>
        <dbReference type="ARBA" id="ARBA00022448"/>
    </source>
</evidence>
<evidence type="ECO:0000256" key="1">
    <source>
        <dbReference type="ARBA" id="ARBA00004141"/>
    </source>
</evidence>
<dbReference type="GO" id="GO:0016887">
    <property type="term" value="F:ATP hydrolysis activity"/>
    <property type="evidence" value="ECO:0007669"/>
    <property type="project" value="InterPro"/>
</dbReference>
<dbReference type="InterPro" id="IPR013525">
    <property type="entry name" value="ABC2_TM"/>
</dbReference>
<dbReference type="InterPro" id="IPR050352">
    <property type="entry name" value="ABCG_transporters"/>
</dbReference>